<sequence>MGVAYSVGEVDHLYTFFVQWSPDMYTNKKSRRPRNHKNNNNNNRYLVLEKDKVDAILGEHKAPAANAWQYPLSYCVSCPTAFSVFLRPLSYCIYCSSTFFQLSALTVADR</sequence>
<name>A0A9Q0E3N6_9TELE</name>
<dbReference type="Proteomes" id="UP001148018">
    <property type="component" value="Unassembled WGS sequence"/>
</dbReference>
<organism evidence="1 2">
    <name type="scientific">Muraenolepis orangiensis</name>
    <name type="common">Patagonian moray cod</name>
    <dbReference type="NCBI Taxonomy" id="630683"/>
    <lineage>
        <taxon>Eukaryota</taxon>
        <taxon>Metazoa</taxon>
        <taxon>Chordata</taxon>
        <taxon>Craniata</taxon>
        <taxon>Vertebrata</taxon>
        <taxon>Euteleostomi</taxon>
        <taxon>Actinopterygii</taxon>
        <taxon>Neopterygii</taxon>
        <taxon>Teleostei</taxon>
        <taxon>Neoteleostei</taxon>
        <taxon>Acanthomorphata</taxon>
        <taxon>Zeiogadaria</taxon>
        <taxon>Gadariae</taxon>
        <taxon>Gadiformes</taxon>
        <taxon>Muraenolepidoidei</taxon>
        <taxon>Muraenolepididae</taxon>
        <taxon>Muraenolepis</taxon>
    </lineage>
</organism>
<gene>
    <name evidence="1" type="ORF">NHX12_002029</name>
</gene>
<accession>A0A9Q0E3N6</accession>
<proteinExistence type="predicted"/>
<evidence type="ECO:0000313" key="2">
    <source>
        <dbReference type="Proteomes" id="UP001148018"/>
    </source>
</evidence>
<reference evidence="1" key="1">
    <citation type="submission" date="2022-07" db="EMBL/GenBank/DDBJ databases">
        <title>Chromosome-level genome of Muraenolepis orangiensis.</title>
        <authorList>
            <person name="Kim J."/>
        </authorList>
    </citation>
    <scope>NUCLEOTIDE SEQUENCE</scope>
    <source>
        <strain evidence="1">KU_S4_2022</strain>
        <tissue evidence="1">Muscle</tissue>
    </source>
</reference>
<evidence type="ECO:0000313" key="1">
    <source>
        <dbReference type="EMBL" id="KAJ3598518.1"/>
    </source>
</evidence>
<protein>
    <submittedName>
        <fullName evidence="1">Uncharacterized protein</fullName>
    </submittedName>
</protein>
<dbReference type="OrthoDB" id="10607048at2759"/>
<keyword evidence="2" id="KW-1185">Reference proteome</keyword>
<dbReference type="AlphaFoldDB" id="A0A9Q0E3N6"/>
<dbReference type="EMBL" id="JANIIK010000109">
    <property type="protein sequence ID" value="KAJ3598518.1"/>
    <property type="molecule type" value="Genomic_DNA"/>
</dbReference>
<comment type="caution">
    <text evidence="1">The sequence shown here is derived from an EMBL/GenBank/DDBJ whole genome shotgun (WGS) entry which is preliminary data.</text>
</comment>